<organism evidence="2 3">
    <name type="scientific">Kutzneria viridogrisea</name>
    <dbReference type="NCBI Taxonomy" id="47990"/>
    <lineage>
        <taxon>Bacteria</taxon>
        <taxon>Bacillati</taxon>
        <taxon>Actinomycetota</taxon>
        <taxon>Actinomycetes</taxon>
        <taxon>Pseudonocardiales</taxon>
        <taxon>Pseudonocardiaceae</taxon>
        <taxon>Kutzneria</taxon>
    </lineage>
</organism>
<dbReference type="Gene3D" id="3.40.50.150">
    <property type="entry name" value="Vaccinia Virus protein VP39"/>
    <property type="match status" value="1"/>
</dbReference>
<dbReference type="CDD" id="cd02440">
    <property type="entry name" value="AdoMet_MTases"/>
    <property type="match status" value="1"/>
</dbReference>
<dbReference type="Gene3D" id="2.40.110.10">
    <property type="entry name" value="Butyryl-CoA Dehydrogenase, subunit A, domain 2"/>
    <property type="match status" value="1"/>
</dbReference>
<dbReference type="Pfam" id="PF02585">
    <property type="entry name" value="PIG-L"/>
    <property type="match status" value="1"/>
</dbReference>
<dbReference type="InterPro" id="IPR009100">
    <property type="entry name" value="AcylCoA_DH/oxidase_NM_dom_sf"/>
</dbReference>
<dbReference type="SUPFAM" id="SSF56645">
    <property type="entry name" value="Acyl-CoA dehydrogenase NM domain-like"/>
    <property type="match status" value="1"/>
</dbReference>
<evidence type="ECO:0000256" key="1">
    <source>
        <dbReference type="ARBA" id="ARBA00022833"/>
    </source>
</evidence>
<dbReference type="Proteomes" id="UP000517916">
    <property type="component" value="Unassembled WGS sequence"/>
</dbReference>
<evidence type="ECO:0000313" key="3">
    <source>
        <dbReference type="Proteomes" id="UP000517916"/>
    </source>
</evidence>
<name>A0ABR6BBZ5_9PSEU</name>
<dbReference type="InterPro" id="IPR024078">
    <property type="entry name" value="LmbE-like_dom_sf"/>
</dbReference>
<dbReference type="PANTHER" id="PTHR12993:SF29">
    <property type="entry name" value="BLR3841 PROTEIN"/>
    <property type="match status" value="1"/>
</dbReference>
<dbReference type="SUPFAM" id="SSF53335">
    <property type="entry name" value="S-adenosyl-L-methionine-dependent methyltransferases"/>
    <property type="match status" value="1"/>
</dbReference>
<dbReference type="InterPro" id="IPR046373">
    <property type="entry name" value="Acyl-CoA_Oxase/DH_mid-dom_sf"/>
</dbReference>
<gene>
    <name evidence="2" type="ORF">BC739_001598</name>
</gene>
<dbReference type="InterPro" id="IPR003737">
    <property type="entry name" value="GlcNAc_PI_deacetylase-related"/>
</dbReference>
<dbReference type="InterPro" id="IPR008715">
    <property type="entry name" value="SAM-MeTfrase_NodS-like"/>
</dbReference>
<keyword evidence="1" id="KW-0862">Zinc</keyword>
<accession>A0ABR6BBZ5</accession>
<evidence type="ECO:0000313" key="2">
    <source>
        <dbReference type="EMBL" id="MBA8924401.1"/>
    </source>
</evidence>
<comment type="caution">
    <text evidence="2">The sequence shown here is derived from an EMBL/GenBank/DDBJ whole genome shotgun (WGS) entry which is preliminary data.</text>
</comment>
<dbReference type="Gene3D" id="3.40.50.10320">
    <property type="entry name" value="LmbE-like"/>
    <property type="match status" value="1"/>
</dbReference>
<dbReference type="SUPFAM" id="SSF102588">
    <property type="entry name" value="LmbE-like"/>
    <property type="match status" value="1"/>
</dbReference>
<dbReference type="Pfam" id="PF05401">
    <property type="entry name" value="NodS"/>
    <property type="match status" value="1"/>
</dbReference>
<keyword evidence="3" id="KW-1185">Reference proteome</keyword>
<dbReference type="SUPFAM" id="SSF47203">
    <property type="entry name" value="Acyl-CoA dehydrogenase C-terminal domain-like"/>
    <property type="match status" value="1"/>
</dbReference>
<dbReference type="InterPro" id="IPR036250">
    <property type="entry name" value="AcylCo_DH-like_C"/>
</dbReference>
<dbReference type="InterPro" id="IPR029063">
    <property type="entry name" value="SAM-dependent_MTases_sf"/>
</dbReference>
<reference evidence="2 3" key="1">
    <citation type="submission" date="2020-08" db="EMBL/GenBank/DDBJ databases">
        <title>Genomic Encyclopedia of Archaeal and Bacterial Type Strains, Phase II (KMG-II): from individual species to whole genera.</title>
        <authorList>
            <person name="Goeker M."/>
        </authorList>
    </citation>
    <scope>NUCLEOTIDE SEQUENCE [LARGE SCALE GENOMIC DNA]</scope>
    <source>
        <strain evidence="2 3">DSM 43850</strain>
    </source>
</reference>
<proteinExistence type="predicted"/>
<sequence length="720" mass="78441">MQDYPETLRAKLAEGALDLPLPGSGATRRRWSELARLGRTDLPLARVAEGHCDAVAILAEADRKSVPGALYGVWAARSGGTGAVLRGDRLTGTVRFCSGAHGIDRALVVALDEQRRSVLVEVDLREDRVRPVEGTWQALGMADSDSPDVVLDEVPVHADQIVGEPGFYLERPGFWLGGGGVAAVWLGGAAGVVDSVLAGLRAPDEHQLAHLGALHTALRSTQALLDQAAEIVDDDPRGDHRVLVWTCRAAAERAAWEVLDRVPRITGPTPLCRDAGFAQRLADLQVYVRQHHAERDLAALGGAVVRGEDRRVLPVFDPTGYRRVTAVAAHPDDETLGAGGVLRQLHELGASIRLVVASDGEAAFPELEAEDRAELGRRRRRELAEALAELGVHDAEVHWLGLPDSGLAHHEAELTERLRELLADADCCLLPWPGDPHPDHRAVAGAALAAAPVTAHRWSYPIWMWHWMSTTDPAIPWQRAHRVPLTDPVRQGKSAALRAFDSQLVRGPNGEPPILPPEVLAHFERDEEVLFREPRRESAPLARFSALYAADPDPWRTATSPYEQRKRALVLAALPRQHYEFAVEPACGAGALTRELAARCTRVDAFDPVAEAVAAARRHSGVAVRQAALPEGFGPERADLVVLSEILYYLSDDELDRTLDAVTEVLEPGGDLLLVHWRPWAPEAVRDGAAAHERVAARPGLVKVVSHVDDQFLLDVLRRR</sequence>
<dbReference type="RefSeq" id="WP_318296038.1">
    <property type="nucleotide sequence ID" value="NZ_BAAABQ010000021.1"/>
</dbReference>
<protein>
    <submittedName>
        <fullName evidence="2">LmbE family N-acetylglucosaminyl deacetylase</fullName>
    </submittedName>
</protein>
<dbReference type="PANTHER" id="PTHR12993">
    <property type="entry name" value="N-ACETYLGLUCOSAMINYL-PHOSPHATIDYLINOSITOL DE-N-ACETYLASE-RELATED"/>
    <property type="match status" value="1"/>
</dbReference>
<dbReference type="EMBL" id="JACJID010000001">
    <property type="protein sequence ID" value="MBA8924401.1"/>
    <property type="molecule type" value="Genomic_DNA"/>
</dbReference>